<protein>
    <recommendedName>
        <fullName evidence="2">Serine aminopeptidase S33 domain-containing protein</fullName>
    </recommendedName>
</protein>
<keyword evidence="4" id="KW-1185">Reference proteome</keyword>
<dbReference type="Pfam" id="PF12146">
    <property type="entry name" value="Hydrolase_4"/>
    <property type="match status" value="1"/>
</dbReference>
<dbReference type="InterPro" id="IPR051411">
    <property type="entry name" value="Polyketide_trans_af380"/>
</dbReference>
<evidence type="ECO:0000259" key="2">
    <source>
        <dbReference type="Pfam" id="PF12146"/>
    </source>
</evidence>
<sequence>MTQTRDVPRTRTAATAPRRPVLVPLTVAAGAAATGYLAGRDGAPGWQAVRVAAVLAVALGVVITLRHGSRWLHAAVASGAGLAAAALGAGIGPRWLDRTGWTPVAVAGLVALVAGAVLLMRGAATVVAAVPRWAGVPAAAALLVVAWVVLWAGIHGVAATNVPPTAVGGATPASSGLAYTDVEVRAADGVRLSGWYVPSRNAAAVVLRHGAGSTRSAVLPHAAVLARHGYGVLLLDARGHGLSGGRAMDFGWYGDVDVAAGVTYLQQRDDVADTRIAVAGLSMGGEEAIGAAATDHRIRAVVAEGATGRVAADKAFLAGAYGVRGRLQQVVDRLTTGCTDLLTDARPPGSLRAAAAAGPPVLLITAGAVDDEALAARFIQDGSPRVEVWTVRDAGHTAGLATAPAAWEERVTSFLASALAG</sequence>
<feature type="transmembrane region" description="Helical" evidence="1">
    <location>
        <begin position="72"/>
        <end position="95"/>
    </location>
</feature>
<accession>A0A8J3YFK0</accession>
<evidence type="ECO:0000313" key="3">
    <source>
        <dbReference type="EMBL" id="GIJ06767.1"/>
    </source>
</evidence>
<feature type="transmembrane region" description="Helical" evidence="1">
    <location>
        <begin position="101"/>
        <end position="121"/>
    </location>
</feature>
<dbReference type="InterPro" id="IPR029058">
    <property type="entry name" value="AB_hydrolase_fold"/>
</dbReference>
<feature type="transmembrane region" description="Helical" evidence="1">
    <location>
        <begin position="133"/>
        <end position="154"/>
    </location>
</feature>
<dbReference type="PANTHER" id="PTHR47751:SF2">
    <property type="entry name" value="DLTD N-TERMINAL DOMAIN PROTEIN (AFU_ORTHOLOGUE AFUA_8G00380)-RELATED"/>
    <property type="match status" value="1"/>
</dbReference>
<feature type="domain" description="Serine aminopeptidase S33" evidence="2">
    <location>
        <begin position="201"/>
        <end position="314"/>
    </location>
</feature>
<feature type="transmembrane region" description="Helical" evidence="1">
    <location>
        <begin position="21"/>
        <end position="39"/>
    </location>
</feature>
<gene>
    <name evidence="3" type="ORF">Sya03_61190</name>
</gene>
<dbReference type="PANTHER" id="PTHR47751">
    <property type="entry name" value="SUPERFAMILY HYDROLASE, PUTATIVE (AFU_ORTHOLOGUE AFUA_2G16580)-RELATED"/>
    <property type="match status" value="1"/>
</dbReference>
<keyword evidence="1" id="KW-0812">Transmembrane</keyword>
<keyword evidence="1" id="KW-0472">Membrane</keyword>
<dbReference type="Gene3D" id="3.40.50.1820">
    <property type="entry name" value="alpha/beta hydrolase"/>
    <property type="match status" value="1"/>
</dbReference>
<dbReference type="RefSeq" id="WP_203941929.1">
    <property type="nucleotide sequence ID" value="NZ_BAAAGJ010000008.1"/>
</dbReference>
<evidence type="ECO:0000313" key="4">
    <source>
        <dbReference type="Proteomes" id="UP000652013"/>
    </source>
</evidence>
<evidence type="ECO:0000256" key="1">
    <source>
        <dbReference type="SAM" id="Phobius"/>
    </source>
</evidence>
<comment type="caution">
    <text evidence="3">The sequence shown here is derived from an EMBL/GenBank/DDBJ whole genome shotgun (WGS) entry which is preliminary data.</text>
</comment>
<dbReference type="EMBL" id="BOOY01000047">
    <property type="protein sequence ID" value="GIJ06767.1"/>
    <property type="molecule type" value="Genomic_DNA"/>
</dbReference>
<dbReference type="InterPro" id="IPR022742">
    <property type="entry name" value="Hydrolase_4"/>
</dbReference>
<reference evidence="3" key="1">
    <citation type="submission" date="2021-01" db="EMBL/GenBank/DDBJ databases">
        <title>Whole genome shotgun sequence of Spirilliplanes yamanashiensis NBRC 15828.</title>
        <authorList>
            <person name="Komaki H."/>
            <person name="Tamura T."/>
        </authorList>
    </citation>
    <scope>NUCLEOTIDE SEQUENCE</scope>
    <source>
        <strain evidence="3">NBRC 15828</strain>
    </source>
</reference>
<proteinExistence type="predicted"/>
<dbReference type="Proteomes" id="UP000652013">
    <property type="component" value="Unassembled WGS sequence"/>
</dbReference>
<feature type="transmembrane region" description="Helical" evidence="1">
    <location>
        <begin position="45"/>
        <end position="65"/>
    </location>
</feature>
<name>A0A8J3YFK0_9ACTN</name>
<organism evidence="3 4">
    <name type="scientific">Spirilliplanes yamanashiensis</name>
    <dbReference type="NCBI Taxonomy" id="42233"/>
    <lineage>
        <taxon>Bacteria</taxon>
        <taxon>Bacillati</taxon>
        <taxon>Actinomycetota</taxon>
        <taxon>Actinomycetes</taxon>
        <taxon>Micromonosporales</taxon>
        <taxon>Micromonosporaceae</taxon>
        <taxon>Spirilliplanes</taxon>
    </lineage>
</organism>
<keyword evidence="1" id="KW-1133">Transmembrane helix</keyword>
<dbReference type="AlphaFoldDB" id="A0A8J3YFK0"/>
<dbReference type="SUPFAM" id="SSF53474">
    <property type="entry name" value="alpha/beta-Hydrolases"/>
    <property type="match status" value="1"/>
</dbReference>